<protein>
    <submittedName>
        <fullName evidence="1">Uncharacterized protein</fullName>
    </submittedName>
</protein>
<name>A0A8S5UR39_9CAUD</name>
<accession>A0A8S5UR39</accession>
<evidence type="ECO:0000313" key="1">
    <source>
        <dbReference type="EMBL" id="DAF96838.1"/>
    </source>
</evidence>
<reference evidence="1" key="1">
    <citation type="journal article" date="2021" name="Proc. Natl. Acad. Sci. U.S.A.">
        <title>A Catalog of Tens of Thousands of Viruses from Human Metagenomes Reveals Hidden Associations with Chronic Diseases.</title>
        <authorList>
            <person name="Tisza M.J."/>
            <person name="Buck C.B."/>
        </authorList>
    </citation>
    <scope>NUCLEOTIDE SEQUENCE</scope>
    <source>
        <strain evidence="1">CtQyH19</strain>
    </source>
</reference>
<dbReference type="EMBL" id="BK016121">
    <property type="protein sequence ID" value="DAF96838.1"/>
    <property type="molecule type" value="Genomic_DNA"/>
</dbReference>
<sequence>MVANKLLPLVTTYKHYIHQLKFYKFKIKLEKRTDYSLFVFIGYNMQIYKNIEDVFY</sequence>
<proteinExistence type="predicted"/>
<organism evidence="1">
    <name type="scientific">Podoviridae sp. ctQyH19</name>
    <dbReference type="NCBI Taxonomy" id="2825249"/>
    <lineage>
        <taxon>Viruses</taxon>
        <taxon>Duplodnaviria</taxon>
        <taxon>Heunggongvirae</taxon>
        <taxon>Uroviricota</taxon>
        <taxon>Caudoviricetes</taxon>
    </lineage>
</organism>